<feature type="region of interest" description="Disordered" evidence="1">
    <location>
        <begin position="234"/>
        <end position="258"/>
    </location>
</feature>
<reference evidence="2 3" key="1">
    <citation type="journal article" date="2020" name="ISME J.">
        <title>Comparative genomics reveals insights into cyanobacterial evolution and habitat adaptation.</title>
        <authorList>
            <person name="Chen M.Y."/>
            <person name="Teng W.K."/>
            <person name="Zhao L."/>
            <person name="Hu C.X."/>
            <person name="Zhou Y.K."/>
            <person name="Han B.P."/>
            <person name="Song L.R."/>
            <person name="Shu W.S."/>
        </authorList>
    </citation>
    <scope>NUCLEOTIDE SEQUENCE [LARGE SCALE GENOMIC DNA]</scope>
    <source>
        <strain evidence="2 3">FACHB-252</strain>
    </source>
</reference>
<keyword evidence="3" id="KW-1185">Reference proteome</keyword>
<feature type="non-terminal residue" evidence="2">
    <location>
        <position position="1"/>
    </location>
</feature>
<evidence type="ECO:0000313" key="2">
    <source>
        <dbReference type="EMBL" id="MBD2616382.1"/>
    </source>
</evidence>
<evidence type="ECO:0000313" key="3">
    <source>
        <dbReference type="Proteomes" id="UP000606396"/>
    </source>
</evidence>
<name>A0ABR8HLB0_NOSPU</name>
<comment type="caution">
    <text evidence="2">The sequence shown here is derived from an EMBL/GenBank/DDBJ whole genome shotgun (WGS) entry which is preliminary data.</text>
</comment>
<accession>A0ABR8HLB0</accession>
<dbReference type="EMBL" id="JACJTC010000050">
    <property type="protein sequence ID" value="MBD2616382.1"/>
    <property type="molecule type" value="Genomic_DNA"/>
</dbReference>
<proteinExistence type="predicted"/>
<sequence length="315" mass="35568">SGINVLLKEAKDEIQITEAQAIVAAADLTYAEVALLESQESVSPEDALAVTKFYLKDFYCLDELTIDDVLWDKNGQRRGELLNLEAQLNPDLALDRTAKSLEKQSNWNQGVCPWDISGTALRRKIREVLGLNDFLNPNKEWTKADLKPYADKIRQYAPEINLHLNRTISDKMSDTQVVHQLLSQLGIKMAFRWSRFEPGFEKQKIKVYRLDTEVWHSLMSTLHRRATRRERLADTGDVSGSGMPFNTKNQLGDPTPHQPKSLAEQLIGCVVTVRGTDTQFLVQSLTLDSRARCNSLTDKTVVFLPIADLIPVDGM</sequence>
<gene>
    <name evidence="2" type="ORF">H6G94_35035</name>
</gene>
<protein>
    <submittedName>
        <fullName evidence="2">Uncharacterized protein</fullName>
    </submittedName>
</protein>
<organism evidence="2 3">
    <name type="scientific">Nostoc punctiforme FACHB-252</name>
    <dbReference type="NCBI Taxonomy" id="1357509"/>
    <lineage>
        <taxon>Bacteria</taxon>
        <taxon>Bacillati</taxon>
        <taxon>Cyanobacteriota</taxon>
        <taxon>Cyanophyceae</taxon>
        <taxon>Nostocales</taxon>
        <taxon>Nostocaceae</taxon>
        <taxon>Nostoc</taxon>
    </lineage>
</organism>
<dbReference type="RefSeq" id="WP_190952826.1">
    <property type="nucleotide sequence ID" value="NZ_JACJTC010000050.1"/>
</dbReference>
<evidence type="ECO:0000256" key="1">
    <source>
        <dbReference type="SAM" id="MobiDB-lite"/>
    </source>
</evidence>
<dbReference type="Proteomes" id="UP000606396">
    <property type="component" value="Unassembled WGS sequence"/>
</dbReference>